<gene>
    <name evidence="3" type="ORF">AS592_04440</name>
</gene>
<feature type="domain" description="Lipid/polyisoprenoid-binding YceI-like" evidence="2">
    <location>
        <begin position="19"/>
        <end position="173"/>
    </location>
</feature>
<dbReference type="AlphaFoldDB" id="A0A151CEA0"/>
<evidence type="ECO:0000313" key="4">
    <source>
        <dbReference type="Proteomes" id="UP000075359"/>
    </source>
</evidence>
<evidence type="ECO:0000313" key="3">
    <source>
        <dbReference type="EMBL" id="KYJ85845.1"/>
    </source>
</evidence>
<dbReference type="InterPro" id="IPR007372">
    <property type="entry name" value="Lipid/polyisoprenoid-bd_YceI"/>
</dbReference>
<keyword evidence="1" id="KW-0732">Signal</keyword>
<dbReference type="EMBL" id="LNKT01000056">
    <property type="protein sequence ID" value="KYJ85845.1"/>
    <property type="molecule type" value="Genomic_DNA"/>
</dbReference>
<dbReference type="PANTHER" id="PTHR34406:SF1">
    <property type="entry name" value="PROTEIN YCEI"/>
    <property type="match status" value="1"/>
</dbReference>
<feature type="chain" id="PRO_5007578414" description="Lipid/polyisoprenoid-binding YceI-like domain-containing protein" evidence="1">
    <location>
        <begin position="18"/>
        <end position="175"/>
    </location>
</feature>
<dbReference type="STRING" id="1630136.AS592_04440"/>
<evidence type="ECO:0000256" key="1">
    <source>
        <dbReference type="SAM" id="SignalP"/>
    </source>
</evidence>
<name>A0A151CEA0_9BACT</name>
<dbReference type="SUPFAM" id="SSF101874">
    <property type="entry name" value="YceI-like"/>
    <property type="match status" value="1"/>
</dbReference>
<dbReference type="RefSeq" id="WP_067331756.1">
    <property type="nucleotide sequence ID" value="NZ_LNKT01000056.1"/>
</dbReference>
<dbReference type="Proteomes" id="UP000075359">
    <property type="component" value="Unassembled WGS sequence"/>
</dbReference>
<reference evidence="3 4" key="1">
    <citation type="submission" date="2015-11" db="EMBL/GenBank/DDBJ databases">
        <title>Draft genome of Sulfurovum riftiae 1812E, a member of the Epsilonproteobacteria isolated from the tube of the deep-sea hydrothermal vent tubewom Riftia pachyptila.</title>
        <authorList>
            <person name="Vetriani C."/>
            <person name="Giovannelli D."/>
        </authorList>
    </citation>
    <scope>NUCLEOTIDE SEQUENCE [LARGE SCALE GENOMIC DNA]</scope>
    <source>
        <strain evidence="3 4">1812E</strain>
    </source>
</reference>
<dbReference type="OrthoDB" id="5339432at2"/>
<proteinExistence type="predicted"/>
<dbReference type="SMART" id="SM00867">
    <property type="entry name" value="YceI"/>
    <property type="match status" value="1"/>
</dbReference>
<dbReference type="PANTHER" id="PTHR34406">
    <property type="entry name" value="PROTEIN YCEI"/>
    <property type="match status" value="1"/>
</dbReference>
<dbReference type="Pfam" id="PF04264">
    <property type="entry name" value="YceI"/>
    <property type="match status" value="1"/>
</dbReference>
<accession>A0A151CEA0</accession>
<comment type="caution">
    <text evidence="3">The sequence shown here is derived from an EMBL/GenBank/DDBJ whole genome shotgun (WGS) entry which is preliminary data.</text>
</comment>
<sequence length="175" mass="19543">MKKIFIFTLVAASSLFANTLVVTNGSVKAHTEVFGDSTIDPSTKSITSHLQMDDTIESLKGSVDVSVRKLKSDNETRDEHMVEALESNKYPVAHYTFGKVSKTASGYTIDGILKFHNVERPLKINARIIDNGNSIEIKGKGKFKLSSYNVKPIRLLLLTVRDRIDLNIDVKFKKQ</sequence>
<organism evidence="3 4">
    <name type="scientific">Sulfurovum riftiae</name>
    <dbReference type="NCBI Taxonomy" id="1630136"/>
    <lineage>
        <taxon>Bacteria</taxon>
        <taxon>Pseudomonadati</taxon>
        <taxon>Campylobacterota</taxon>
        <taxon>Epsilonproteobacteria</taxon>
        <taxon>Campylobacterales</taxon>
        <taxon>Sulfurovaceae</taxon>
        <taxon>Sulfurovum</taxon>
    </lineage>
</organism>
<feature type="signal peptide" evidence="1">
    <location>
        <begin position="1"/>
        <end position="17"/>
    </location>
</feature>
<keyword evidence="4" id="KW-1185">Reference proteome</keyword>
<protein>
    <recommendedName>
        <fullName evidence="2">Lipid/polyisoprenoid-binding YceI-like domain-containing protein</fullName>
    </recommendedName>
</protein>
<dbReference type="InterPro" id="IPR036761">
    <property type="entry name" value="TTHA0802/YceI-like_sf"/>
</dbReference>
<evidence type="ECO:0000259" key="2">
    <source>
        <dbReference type="SMART" id="SM00867"/>
    </source>
</evidence>
<dbReference type="Gene3D" id="2.40.128.110">
    <property type="entry name" value="Lipid/polyisoprenoid-binding, YceI-like"/>
    <property type="match status" value="1"/>
</dbReference>